<dbReference type="InterPro" id="IPR027417">
    <property type="entry name" value="P-loop_NTPase"/>
</dbReference>
<organism evidence="1 2">
    <name type="scientific">Mergibacter septicus</name>
    <dbReference type="NCBI Taxonomy" id="221402"/>
    <lineage>
        <taxon>Bacteria</taxon>
        <taxon>Pseudomonadati</taxon>
        <taxon>Pseudomonadota</taxon>
        <taxon>Gammaproteobacteria</taxon>
        <taxon>Pasteurellales</taxon>
        <taxon>Pasteurellaceae</taxon>
        <taxon>Mergibacter</taxon>
    </lineage>
</organism>
<name>A0A8E3SD40_9PAST</name>
<accession>A0A8E3SD40</accession>
<dbReference type="RefSeq" id="WP_261920562.1">
    <property type="nucleotide sequence ID" value="NZ_CP022011.1"/>
</dbReference>
<gene>
    <name evidence="1" type="ORF">CEP48_05495</name>
</gene>
<evidence type="ECO:0000313" key="1">
    <source>
        <dbReference type="EMBL" id="QDJ14916.1"/>
    </source>
</evidence>
<dbReference type="Proteomes" id="UP000955338">
    <property type="component" value="Chromosome"/>
</dbReference>
<protein>
    <submittedName>
        <fullName evidence="1">Uncharacterized protein</fullName>
    </submittedName>
</protein>
<keyword evidence="2" id="KW-1185">Reference proteome</keyword>
<dbReference type="EMBL" id="CP022011">
    <property type="protein sequence ID" value="QDJ14916.1"/>
    <property type="molecule type" value="Genomic_DNA"/>
</dbReference>
<dbReference type="SUPFAM" id="SSF52540">
    <property type="entry name" value="P-loop containing nucleoside triphosphate hydrolases"/>
    <property type="match status" value="1"/>
</dbReference>
<dbReference type="AlphaFoldDB" id="A0A8E3SD40"/>
<sequence length="468" mass="55574">MNKIIIIIGSDNVSSKFIEDFFIECGMKPAQKSKYNRVSPLEIDNILNKLNDTKEILPLDIKKNNNLINTSFISKNKSKNKRKKKSIEDKNHLVWDNLALNLFLANLDQPFWGWSDDNALNLVEYWYKMNSKIKFILVYDRPEDIFFNNNIDKIKHIDESWLQTEFSNWIKYAKRVLELINRFPNNCILINKKQVLDFPDDSIEKLFNKLGVSINRSKNNKLSNNLTNSITENNIFKLLTERMIASNQELKLLYSQLEELSFLPYKYSNEYDNDILLSIDSWNDILEYFYGDNSKDNLQEKILEQEKNKEIILNKYNLLLEDNQALLNQLHLVQEKFEELFLENKKLKSKLNPALLGAEKRIRQQLRYRLGFQMIKSSKSILGILSMPFSLIRVYCEYKIDRMNNREKLPSISSYQDYYQAEKIKNHLSYKLGGVFLDNFKLPFKWIFLPKEIINTIRVFRKEKNKTS</sequence>
<evidence type="ECO:0000313" key="2">
    <source>
        <dbReference type="Proteomes" id="UP000955338"/>
    </source>
</evidence>
<proteinExistence type="predicted"/>
<dbReference type="Gene3D" id="3.40.50.300">
    <property type="entry name" value="P-loop containing nucleotide triphosphate hydrolases"/>
    <property type="match status" value="1"/>
</dbReference>
<reference evidence="1" key="1">
    <citation type="submission" date="2017-06" db="EMBL/GenBank/DDBJ databases">
        <title>Genome sequencing of pathogenic and non-pathogenic strains within Bisgaard taxon 40.</title>
        <authorList>
            <person name="Ladner J.T."/>
            <person name="Lovett S.P."/>
            <person name="Koroleva G."/>
            <person name="Lorch J.M."/>
        </authorList>
    </citation>
    <scope>NUCLEOTIDE SEQUENCE</scope>
    <source>
        <strain evidence="1">27576-1-I1</strain>
    </source>
</reference>